<keyword evidence="3" id="KW-1185">Reference proteome</keyword>
<organism evidence="2 3">
    <name type="scientific">Aquirufa antheringensis</name>
    <dbReference type="NCBI Taxonomy" id="2516559"/>
    <lineage>
        <taxon>Bacteria</taxon>
        <taxon>Pseudomonadati</taxon>
        <taxon>Bacteroidota</taxon>
        <taxon>Cytophagia</taxon>
        <taxon>Cytophagales</taxon>
        <taxon>Flectobacillaceae</taxon>
        <taxon>Aquirufa</taxon>
    </lineage>
</organism>
<dbReference type="InterPro" id="IPR002654">
    <property type="entry name" value="Glyco_trans_25"/>
</dbReference>
<feature type="domain" description="Glycosyl transferase family 25" evidence="1">
    <location>
        <begin position="52"/>
        <end position="171"/>
    </location>
</feature>
<proteinExistence type="predicted"/>
<evidence type="ECO:0000259" key="1">
    <source>
        <dbReference type="Pfam" id="PF01755"/>
    </source>
</evidence>
<evidence type="ECO:0000313" key="3">
    <source>
        <dbReference type="Proteomes" id="UP000293583"/>
    </source>
</evidence>
<reference evidence="2 3" key="1">
    <citation type="submission" date="2019-02" db="EMBL/GenBank/DDBJ databases">
        <title>Genome of a new Bacteroidetes strain.</title>
        <authorList>
            <person name="Pitt A."/>
        </authorList>
    </citation>
    <scope>NUCLEOTIDE SEQUENCE [LARGE SCALE GENOMIC DNA]</scope>
    <source>
        <strain evidence="2 3">103A-SOEBACH</strain>
    </source>
</reference>
<gene>
    <name evidence="2" type="ORF">EWU20_00255</name>
</gene>
<name>A0A4Q9BG80_9BACT</name>
<sequence>MFKRAFVLFAEHETERKVHVEAMRSALPALEVVEPVFPSRVHVPFLEALIEKSYSRTGKGLLPTEIGVILSHRKVWRMIARESSEEHFLVLESDSRILKPELLQSETAEKYDFFFWGAWNGYASLKRSTKENGVGEPLIKSVYGAYGYSLNAKAAKYLLQKTARIAYPVDMYKRFLNPEEISLGAIVPEVISTWRTSDSLIRSESRRHLMTAELIRMIFYCRNTIQSYFC</sequence>
<dbReference type="Proteomes" id="UP000293583">
    <property type="component" value="Unassembled WGS sequence"/>
</dbReference>
<dbReference type="EMBL" id="SEWY01000001">
    <property type="protein sequence ID" value="TBH75036.1"/>
    <property type="molecule type" value="Genomic_DNA"/>
</dbReference>
<dbReference type="RefSeq" id="WP_130922244.1">
    <property type="nucleotide sequence ID" value="NZ_SEWY01000001.1"/>
</dbReference>
<dbReference type="OrthoDB" id="1100027at2"/>
<evidence type="ECO:0000313" key="2">
    <source>
        <dbReference type="EMBL" id="TBH75036.1"/>
    </source>
</evidence>
<dbReference type="AlphaFoldDB" id="A0A4Q9BG80"/>
<protein>
    <recommendedName>
        <fullName evidence="1">Glycosyl transferase family 25 domain-containing protein</fullName>
    </recommendedName>
</protein>
<accession>A0A4Q9BG80</accession>
<dbReference type="Pfam" id="PF01755">
    <property type="entry name" value="Glyco_transf_25"/>
    <property type="match status" value="1"/>
</dbReference>
<comment type="caution">
    <text evidence="2">The sequence shown here is derived from an EMBL/GenBank/DDBJ whole genome shotgun (WGS) entry which is preliminary data.</text>
</comment>